<comment type="subcellular location">
    <subcellularLocation>
        <location evidence="1">Cytoplasmic vesicle</location>
        <location evidence="1">Secretory vesicle</location>
        <location evidence="1">Synaptic vesicle membrane</location>
        <topology evidence="1">Multi-pass membrane protein</topology>
    </subcellularLocation>
    <subcellularLocation>
        <location evidence="15">Synapse</location>
        <location evidence="15">Synaptosome</location>
    </subcellularLocation>
</comment>
<keyword evidence="5" id="KW-0771">Synaptosome</keyword>
<accession>A0A7J8J9G4</accession>
<keyword evidence="8" id="KW-0106">Calcium</keyword>
<evidence type="ECO:0000256" key="5">
    <source>
        <dbReference type="ARBA" id="ARBA00022599"/>
    </source>
</evidence>
<proteinExistence type="inferred from homology"/>
<dbReference type="Pfam" id="PF01284">
    <property type="entry name" value="MARVEL"/>
    <property type="match status" value="1"/>
</dbReference>
<dbReference type="EMBL" id="JACASF010000002">
    <property type="protein sequence ID" value="KAF6493080.1"/>
    <property type="molecule type" value="Genomic_DNA"/>
</dbReference>
<evidence type="ECO:0000313" key="21">
    <source>
        <dbReference type="EMBL" id="KAF6493080.1"/>
    </source>
</evidence>
<feature type="transmembrane region" description="Helical" evidence="19">
    <location>
        <begin position="106"/>
        <end position="128"/>
    </location>
</feature>
<evidence type="ECO:0000256" key="11">
    <source>
        <dbReference type="ARBA" id="ARBA00023018"/>
    </source>
</evidence>
<evidence type="ECO:0000256" key="16">
    <source>
        <dbReference type="ARBA" id="ARBA00046094"/>
    </source>
</evidence>
<evidence type="ECO:0000256" key="6">
    <source>
        <dbReference type="ARBA" id="ARBA00022692"/>
    </source>
</evidence>
<evidence type="ECO:0000256" key="10">
    <source>
        <dbReference type="ARBA" id="ARBA00022989"/>
    </source>
</evidence>
<dbReference type="InterPro" id="IPR008253">
    <property type="entry name" value="Marvel"/>
</dbReference>
<dbReference type="GO" id="GO:0030672">
    <property type="term" value="C:synaptic vesicle membrane"/>
    <property type="evidence" value="ECO:0007669"/>
    <property type="project" value="UniProtKB-SubCell"/>
</dbReference>
<dbReference type="GO" id="GO:0043005">
    <property type="term" value="C:neuron projection"/>
    <property type="evidence" value="ECO:0007669"/>
    <property type="project" value="UniProtKB-KW"/>
</dbReference>
<organism evidence="21 22">
    <name type="scientific">Molossus molossus</name>
    <name type="common">Pallas' mastiff bat</name>
    <name type="synonym">Vespertilio molossus</name>
    <dbReference type="NCBI Taxonomy" id="27622"/>
    <lineage>
        <taxon>Eukaryota</taxon>
        <taxon>Metazoa</taxon>
        <taxon>Chordata</taxon>
        <taxon>Craniata</taxon>
        <taxon>Vertebrata</taxon>
        <taxon>Euteleostomi</taxon>
        <taxon>Mammalia</taxon>
        <taxon>Eutheria</taxon>
        <taxon>Laurasiatheria</taxon>
        <taxon>Chiroptera</taxon>
        <taxon>Yangochiroptera</taxon>
        <taxon>Molossidae</taxon>
        <taxon>Molossus</taxon>
    </lineage>
</organism>
<dbReference type="InterPro" id="IPR001285">
    <property type="entry name" value="Synaptophysin/porin"/>
</dbReference>
<evidence type="ECO:0000256" key="13">
    <source>
        <dbReference type="ARBA" id="ARBA00023180"/>
    </source>
</evidence>
<dbReference type="PANTHER" id="PTHR10306">
    <property type="entry name" value="SYNAPTOPHYSIN"/>
    <property type="match status" value="1"/>
</dbReference>
<evidence type="ECO:0000313" key="22">
    <source>
        <dbReference type="Proteomes" id="UP000550707"/>
    </source>
</evidence>
<dbReference type="Proteomes" id="UP000550707">
    <property type="component" value="Unassembled WGS sequence"/>
</dbReference>
<evidence type="ECO:0000256" key="15">
    <source>
        <dbReference type="ARBA" id="ARBA00034102"/>
    </source>
</evidence>
<dbReference type="PANTHER" id="PTHR10306:SF10">
    <property type="entry name" value="SYNAPTOPHYSIN"/>
    <property type="match status" value="1"/>
</dbReference>
<feature type="domain" description="MARVEL" evidence="20">
    <location>
        <begin position="21"/>
        <end position="227"/>
    </location>
</feature>
<evidence type="ECO:0000256" key="2">
    <source>
        <dbReference type="ARBA" id="ARBA00006476"/>
    </source>
</evidence>
<evidence type="ECO:0000256" key="3">
    <source>
        <dbReference type="ARBA" id="ARBA00014277"/>
    </source>
</evidence>
<evidence type="ECO:0000256" key="14">
    <source>
        <dbReference type="ARBA" id="ARBA00023329"/>
    </source>
</evidence>
<name>A0A7J8J9G4_MOLMO</name>
<evidence type="ECO:0000256" key="4">
    <source>
        <dbReference type="ARBA" id="ARBA00022553"/>
    </source>
</evidence>
<sequence length="323" mass="35152">MLLLADMDVVNQLVAGGQFQVVKEPLGFVKILQWVFAIFAFATCGSYSGELQLSVDCANKTHSLLNIEVEFEYPFRLHQVYFDAPDCRGGTSKVFLLGDYSSSAEFFVTVAVFAFLYSMGALATYIFLQNKYRENNKGPVLDFLATAVFAFMWLVSSSAWAKGLSDVKMATDPETVIKGIPSCQQKENTCKEIRDPVTSGLNTSVVFGFLNLVLWFGNLWEATSPTTGNPPAAVAVATGLRATTGSKATALRVRPPPSPIRCSLVSAAQEDPMGGARAQEKACPPSHPYTPGLHPSSQETLNCIYIYIICLSEPCPHSPPLMH</sequence>
<dbReference type="FunCoup" id="A0A7J8J9G4">
    <property type="interactions" value="998"/>
</dbReference>
<dbReference type="PROSITE" id="PS51225">
    <property type="entry name" value="MARVEL"/>
    <property type="match status" value="1"/>
</dbReference>
<keyword evidence="14" id="KW-0968">Cytoplasmic vesicle</keyword>
<keyword evidence="7" id="KW-0677">Repeat</keyword>
<dbReference type="AlphaFoldDB" id="A0A7J8J9G4"/>
<dbReference type="PRINTS" id="PR00220">
    <property type="entry name" value="SYNAPTOPHYSN"/>
</dbReference>
<keyword evidence="22" id="KW-1185">Reference proteome</keyword>
<dbReference type="InParanoid" id="A0A7J8J9G4"/>
<evidence type="ECO:0000256" key="1">
    <source>
        <dbReference type="ARBA" id="ARBA00004644"/>
    </source>
</evidence>
<keyword evidence="6 18" id="KW-0812">Transmembrane</keyword>
<dbReference type="PROSITE" id="PS00604">
    <property type="entry name" value="SYNAPTOP"/>
    <property type="match status" value="1"/>
</dbReference>
<evidence type="ECO:0000256" key="18">
    <source>
        <dbReference type="PROSITE-ProRule" id="PRU00581"/>
    </source>
</evidence>
<evidence type="ECO:0000256" key="8">
    <source>
        <dbReference type="ARBA" id="ARBA00022837"/>
    </source>
</evidence>
<keyword evidence="13" id="KW-0325">Glycoprotein</keyword>
<evidence type="ECO:0000256" key="9">
    <source>
        <dbReference type="ARBA" id="ARBA00022843"/>
    </source>
</evidence>
<comment type="function">
    <text evidence="16">Possibly involved in structural functions as organizing other membrane components or in targeting the vesicles to the plasma membrane. Involved in the regulation of short-term and long-term synaptic plasticity.</text>
</comment>
<comment type="subunit">
    <text evidence="17">Homohexamer or homotetramer. Interacts with SRCIN1. Interacts with VAMP2; the interaction is inhibited by interaction of VAPM2 with SEPT8.</text>
</comment>
<keyword evidence="4" id="KW-0597">Phosphoprotein</keyword>
<protein>
    <recommendedName>
        <fullName evidence="3">Synaptophysin</fullName>
    </recommendedName>
</protein>
<comment type="caution">
    <text evidence="21">The sequence shown here is derived from an EMBL/GenBank/DDBJ whole genome shotgun (WGS) entry which is preliminary data.</text>
</comment>
<gene>
    <name evidence="21" type="ORF">HJG59_017707</name>
</gene>
<keyword evidence="10 19" id="KW-1133">Transmembrane helix</keyword>
<dbReference type="GO" id="GO:0048786">
    <property type="term" value="C:presynaptic active zone"/>
    <property type="evidence" value="ECO:0007669"/>
    <property type="project" value="TreeGrafter"/>
</dbReference>
<evidence type="ECO:0000256" key="17">
    <source>
        <dbReference type="ARBA" id="ARBA00062829"/>
    </source>
</evidence>
<evidence type="ECO:0000256" key="7">
    <source>
        <dbReference type="ARBA" id="ARBA00022737"/>
    </source>
</evidence>
<evidence type="ECO:0000256" key="19">
    <source>
        <dbReference type="SAM" id="Phobius"/>
    </source>
</evidence>
<dbReference type="GO" id="GO:0048168">
    <property type="term" value="P:regulation of neuronal synaptic plasticity"/>
    <property type="evidence" value="ECO:0007669"/>
    <property type="project" value="TreeGrafter"/>
</dbReference>
<keyword evidence="9" id="KW-0832">Ubl conjugation</keyword>
<keyword evidence="12 18" id="KW-0472">Membrane</keyword>
<feature type="transmembrane region" description="Helical" evidence="19">
    <location>
        <begin position="140"/>
        <end position="161"/>
    </location>
</feature>
<evidence type="ECO:0000256" key="12">
    <source>
        <dbReference type="ARBA" id="ARBA00023136"/>
    </source>
</evidence>
<reference evidence="21 22" key="1">
    <citation type="journal article" date="2020" name="Nature">
        <title>Six reference-quality genomes reveal evolution of bat adaptations.</title>
        <authorList>
            <person name="Jebb D."/>
            <person name="Huang Z."/>
            <person name="Pippel M."/>
            <person name="Hughes G.M."/>
            <person name="Lavrichenko K."/>
            <person name="Devanna P."/>
            <person name="Winkler S."/>
            <person name="Jermiin L.S."/>
            <person name="Skirmuntt E.C."/>
            <person name="Katzourakis A."/>
            <person name="Burkitt-Gray L."/>
            <person name="Ray D.A."/>
            <person name="Sullivan K.A.M."/>
            <person name="Roscito J.G."/>
            <person name="Kirilenko B.M."/>
            <person name="Davalos L.M."/>
            <person name="Corthals A.P."/>
            <person name="Power M.L."/>
            <person name="Jones G."/>
            <person name="Ransome R.D."/>
            <person name="Dechmann D.K.N."/>
            <person name="Locatelli A.G."/>
            <person name="Puechmaille S.J."/>
            <person name="Fedrigo O."/>
            <person name="Jarvis E.D."/>
            <person name="Hiller M."/>
            <person name="Vernes S.C."/>
            <person name="Myers E.W."/>
            <person name="Teeling E.C."/>
        </authorList>
    </citation>
    <scope>NUCLEOTIDE SEQUENCE [LARGE SCALE GENOMIC DNA]</scope>
    <source>
        <strain evidence="21">MMolMol1</strain>
        <tissue evidence="21">Muscle</tissue>
    </source>
</reference>
<comment type="similarity">
    <text evidence="2">Belongs to the synaptophysin/synaptobrevin family.</text>
</comment>
<evidence type="ECO:0000259" key="20">
    <source>
        <dbReference type="PROSITE" id="PS51225"/>
    </source>
</evidence>
<keyword evidence="11" id="KW-0770">Synapse</keyword>